<feature type="transmembrane region" description="Helical" evidence="7">
    <location>
        <begin position="6"/>
        <end position="26"/>
    </location>
</feature>
<keyword evidence="9" id="KW-1185">Reference proteome</keyword>
<dbReference type="PANTHER" id="PTHR38766:SF1">
    <property type="entry name" value="FLAGELLAR PROTEIN FLIO"/>
    <property type="match status" value="1"/>
</dbReference>
<dbReference type="NCBIfam" id="TIGR03500">
    <property type="entry name" value="FliO_TIGR"/>
    <property type="match status" value="1"/>
</dbReference>
<dbReference type="STRING" id="658167.SAMN04488135_11270"/>
<dbReference type="InterPro" id="IPR052205">
    <property type="entry name" value="FliO/MopB"/>
</dbReference>
<name>A0A1M5Z480_9BURK</name>
<evidence type="ECO:0000313" key="8">
    <source>
        <dbReference type="EMBL" id="SHI19072.1"/>
    </source>
</evidence>
<keyword evidence="2 7" id="KW-0812">Transmembrane</keyword>
<dbReference type="RefSeq" id="WP_073106338.1">
    <property type="nucleotide sequence ID" value="NZ_FQXE01000012.1"/>
</dbReference>
<evidence type="ECO:0000256" key="1">
    <source>
        <dbReference type="ARBA" id="ARBA00022475"/>
    </source>
</evidence>
<reference evidence="8 9" key="1">
    <citation type="submission" date="2016-11" db="EMBL/GenBank/DDBJ databases">
        <authorList>
            <person name="Jaros S."/>
            <person name="Januszkiewicz K."/>
            <person name="Wedrychowicz H."/>
        </authorList>
    </citation>
    <scope>NUCLEOTIDE SEQUENCE [LARGE SCALE GENOMIC DNA]</scope>
    <source>
        <strain evidence="8 9">CGMCC 1.10190</strain>
    </source>
</reference>
<evidence type="ECO:0000313" key="9">
    <source>
        <dbReference type="Proteomes" id="UP000184226"/>
    </source>
</evidence>
<dbReference type="InterPro" id="IPR022781">
    <property type="entry name" value="Flagellar_biosynth_FliO"/>
</dbReference>
<comment type="subcellular location">
    <subcellularLocation>
        <location evidence="7">Cell membrane</location>
    </subcellularLocation>
    <subcellularLocation>
        <location evidence="7">Bacterial flagellum basal body</location>
    </subcellularLocation>
</comment>
<accession>A0A1M5Z480</accession>
<keyword evidence="8" id="KW-0969">Cilium</keyword>
<dbReference type="Proteomes" id="UP000184226">
    <property type="component" value="Unassembled WGS sequence"/>
</dbReference>
<evidence type="ECO:0000256" key="2">
    <source>
        <dbReference type="ARBA" id="ARBA00022692"/>
    </source>
</evidence>
<keyword evidence="5 7" id="KW-0975">Bacterial flagellum</keyword>
<organism evidence="8 9">
    <name type="scientific">Pollutimonas bauzanensis</name>
    <dbReference type="NCBI Taxonomy" id="658167"/>
    <lineage>
        <taxon>Bacteria</taxon>
        <taxon>Pseudomonadati</taxon>
        <taxon>Pseudomonadota</taxon>
        <taxon>Betaproteobacteria</taxon>
        <taxon>Burkholderiales</taxon>
        <taxon>Alcaligenaceae</taxon>
        <taxon>Pollutimonas</taxon>
    </lineage>
</organism>
<dbReference type="GO" id="GO:0044781">
    <property type="term" value="P:bacterial-type flagellum organization"/>
    <property type="evidence" value="ECO:0007669"/>
    <property type="project" value="UniProtKB-UniRule"/>
</dbReference>
<keyword evidence="1 7" id="KW-1003">Cell membrane</keyword>
<dbReference type="PANTHER" id="PTHR38766">
    <property type="entry name" value="FLAGELLAR PROTEIN FLIO"/>
    <property type="match status" value="1"/>
</dbReference>
<evidence type="ECO:0000256" key="5">
    <source>
        <dbReference type="ARBA" id="ARBA00023143"/>
    </source>
</evidence>
<proteinExistence type="inferred from homology"/>
<dbReference type="EMBL" id="FQXE01000012">
    <property type="protein sequence ID" value="SHI19072.1"/>
    <property type="molecule type" value="Genomic_DNA"/>
</dbReference>
<evidence type="ECO:0000256" key="3">
    <source>
        <dbReference type="ARBA" id="ARBA00022989"/>
    </source>
</evidence>
<dbReference type="GO" id="GO:0005886">
    <property type="term" value="C:plasma membrane"/>
    <property type="evidence" value="ECO:0007669"/>
    <property type="project" value="UniProtKB-SubCell"/>
</dbReference>
<evidence type="ECO:0000256" key="7">
    <source>
        <dbReference type="RuleBase" id="RU362064"/>
    </source>
</evidence>
<protein>
    <recommendedName>
        <fullName evidence="7">Flagellar protein</fullName>
    </recommendedName>
</protein>
<keyword evidence="4 7" id="KW-0472">Membrane</keyword>
<dbReference type="OrthoDB" id="9182371at2"/>
<sequence length="110" mass="11500">MHEADVLRLVVSLTFIVMLILAGAWLTRRAGWLRTGGNQSIRVLGSQSLGAKAYVALVEVEDARLVLGITSGQISLLHTLPPADPGASPPQAGAPARGFAAMLGNVMKGR</sequence>
<comment type="similarity">
    <text evidence="6 7">Belongs to the FliO/MopB family.</text>
</comment>
<gene>
    <name evidence="8" type="ORF">SAMN04488135_11270</name>
</gene>
<dbReference type="GO" id="GO:0009425">
    <property type="term" value="C:bacterial-type flagellum basal body"/>
    <property type="evidence" value="ECO:0007669"/>
    <property type="project" value="UniProtKB-SubCell"/>
</dbReference>
<keyword evidence="8" id="KW-0282">Flagellum</keyword>
<evidence type="ECO:0000256" key="4">
    <source>
        <dbReference type="ARBA" id="ARBA00023136"/>
    </source>
</evidence>
<keyword evidence="3 7" id="KW-1133">Transmembrane helix</keyword>
<dbReference type="AlphaFoldDB" id="A0A1M5Z480"/>
<evidence type="ECO:0000256" key="6">
    <source>
        <dbReference type="ARBA" id="ARBA00037937"/>
    </source>
</evidence>
<dbReference type="Pfam" id="PF04347">
    <property type="entry name" value="FliO"/>
    <property type="match status" value="1"/>
</dbReference>
<keyword evidence="8" id="KW-0966">Cell projection</keyword>